<dbReference type="Pfam" id="PF03729">
    <property type="entry name" value="DUF308"/>
    <property type="match status" value="2"/>
</dbReference>
<name>A0A8J6PMZ9_9HYPH</name>
<feature type="transmembrane region" description="Helical" evidence="1">
    <location>
        <begin position="127"/>
        <end position="148"/>
    </location>
</feature>
<organism evidence="2 3">
    <name type="scientific">Oryzicola mucosus</name>
    <dbReference type="NCBI Taxonomy" id="2767425"/>
    <lineage>
        <taxon>Bacteria</taxon>
        <taxon>Pseudomonadati</taxon>
        <taxon>Pseudomonadota</taxon>
        <taxon>Alphaproteobacteria</taxon>
        <taxon>Hyphomicrobiales</taxon>
        <taxon>Phyllobacteriaceae</taxon>
        <taxon>Oryzicola</taxon>
    </lineage>
</organism>
<dbReference type="InterPro" id="IPR005325">
    <property type="entry name" value="DUF308_memb"/>
</dbReference>
<protein>
    <submittedName>
        <fullName evidence="2">DUF308 domain-containing protein</fullName>
    </submittedName>
</protein>
<evidence type="ECO:0000313" key="3">
    <source>
        <dbReference type="Proteomes" id="UP000643405"/>
    </source>
</evidence>
<feature type="transmembrane region" description="Helical" evidence="1">
    <location>
        <begin position="154"/>
        <end position="174"/>
    </location>
</feature>
<reference evidence="2" key="1">
    <citation type="submission" date="2020-09" db="EMBL/GenBank/DDBJ databases">
        <title>Genome seq and assembly of Tianweitania sp.</title>
        <authorList>
            <person name="Chhetri G."/>
        </authorList>
    </citation>
    <scope>NUCLEOTIDE SEQUENCE</scope>
    <source>
        <strain evidence="2">Rool2</strain>
    </source>
</reference>
<dbReference type="RefSeq" id="WP_188165788.1">
    <property type="nucleotide sequence ID" value="NZ_JACVVX010000005.1"/>
</dbReference>
<feature type="transmembrane region" description="Helical" evidence="1">
    <location>
        <begin position="76"/>
        <end position="94"/>
    </location>
</feature>
<keyword evidence="1" id="KW-0812">Transmembrane</keyword>
<sequence length="186" mass="19494">MSVASEGYKKARMGAVVAVLILIAGLFAMFSPAEALRFLVIAGGGLLVIDGIMGLTTQRLSGPMDGRLIISLARNGLSILAGLLILAGVLWNLFESSLLSRFVGVLLVLIGFAELISGIVGRGSKPIGFFALLLSAMAYLVAGFALIFVQISSAVFLVKLLAAAAIVYAAAHLYRSWRAYGAYSPQ</sequence>
<feature type="transmembrane region" description="Helical" evidence="1">
    <location>
        <begin position="100"/>
        <end position="120"/>
    </location>
</feature>
<proteinExistence type="predicted"/>
<evidence type="ECO:0000256" key="1">
    <source>
        <dbReference type="SAM" id="Phobius"/>
    </source>
</evidence>
<accession>A0A8J6PMZ9</accession>
<dbReference type="EMBL" id="JACVVX010000005">
    <property type="protein sequence ID" value="MBD0416361.1"/>
    <property type="molecule type" value="Genomic_DNA"/>
</dbReference>
<feature type="transmembrane region" description="Helical" evidence="1">
    <location>
        <begin position="36"/>
        <end position="55"/>
    </location>
</feature>
<keyword evidence="1" id="KW-0472">Membrane</keyword>
<evidence type="ECO:0000313" key="2">
    <source>
        <dbReference type="EMBL" id="MBD0416361.1"/>
    </source>
</evidence>
<dbReference type="AlphaFoldDB" id="A0A8J6PMZ9"/>
<keyword evidence="1" id="KW-1133">Transmembrane helix</keyword>
<feature type="transmembrane region" description="Helical" evidence="1">
    <location>
        <begin position="12"/>
        <end position="30"/>
    </location>
</feature>
<gene>
    <name evidence="2" type="ORF">ICI42_17040</name>
</gene>
<comment type="caution">
    <text evidence="2">The sequence shown here is derived from an EMBL/GenBank/DDBJ whole genome shotgun (WGS) entry which is preliminary data.</text>
</comment>
<keyword evidence="3" id="KW-1185">Reference proteome</keyword>
<dbReference type="Proteomes" id="UP000643405">
    <property type="component" value="Unassembled WGS sequence"/>
</dbReference>